<dbReference type="GO" id="GO:0008408">
    <property type="term" value="F:3'-5' exonuclease activity"/>
    <property type="evidence" value="ECO:0007669"/>
    <property type="project" value="InterPro"/>
</dbReference>
<keyword evidence="7" id="KW-0235">DNA replication</keyword>
<reference evidence="11 12" key="1">
    <citation type="submission" date="2018-06" db="EMBL/GenBank/DDBJ databases">
        <authorList>
            <consortium name="Pathogen Informatics"/>
            <person name="Doyle S."/>
        </authorList>
    </citation>
    <scope>NUCLEOTIDE SEQUENCE [LARGE SCALE GENOMIC DNA]</scope>
    <source>
        <strain evidence="11 12">NCTC12360</strain>
    </source>
</reference>
<keyword evidence="6 7" id="KW-0269">Exonuclease</keyword>
<keyword evidence="5 7" id="KW-0378">Hydrolase</keyword>
<dbReference type="NCBIfam" id="TIGR00619">
    <property type="entry name" value="sbcd"/>
    <property type="match status" value="1"/>
</dbReference>
<proteinExistence type="inferred from homology"/>
<dbReference type="GO" id="GO:0006260">
    <property type="term" value="P:DNA replication"/>
    <property type="evidence" value="ECO:0007669"/>
    <property type="project" value="UniProtKB-KW"/>
</dbReference>
<accession>A0A376H1R5</accession>
<dbReference type="Pfam" id="PF12320">
    <property type="entry name" value="SbcD_C"/>
    <property type="match status" value="1"/>
</dbReference>
<sequence length="378" mass="43531">MRFLHTADWHIGKKLHGYDLLEDQSYIIDQIIDLAEEQSVDAIIIAGDLYDRTVPAVDAVKCLNEKIAKINLEKKFPLLAISGNHDSPTRLETGSPWFKNTQFYLTTSIEESIEPIEFSDTQFFLLPYFEPIEARLFFDEKITTIAEGVTRVLQEMKQYFDSTKKQVLVTHFFVAGSSQTDSETKIQVGGLDSVPTTAFEGFDYVALGHLHANTALNHERIRYSGSPLKFSLSEITNEKGVYIVDTQKDQQHFYPLRPKRDLQQYTASFETLIDPAFYRQVDREAFLHFTLTDRAVIPNMMNQLRRVYPRILSVERQSGRIVSKKNLTLADEEDPQRVIAHFYKEMTGEPLNEQQQKWLTGLTAGEEKEREQSCSQEN</sequence>
<keyword evidence="12" id="KW-1185">Reference proteome</keyword>
<evidence type="ECO:0000256" key="2">
    <source>
        <dbReference type="ARBA" id="ARBA00011322"/>
    </source>
</evidence>
<evidence type="ECO:0000256" key="5">
    <source>
        <dbReference type="ARBA" id="ARBA00022801"/>
    </source>
</evidence>
<evidence type="ECO:0000256" key="3">
    <source>
        <dbReference type="ARBA" id="ARBA00013365"/>
    </source>
</evidence>
<evidence type="ECO:0000256" key="7">
    <source>
        <dbReference type="RuleBase" id="RU363069"/>
    </source>
</evidence>
<evidence type="ECO:0000256" key="1">
    <source>
        <dbReference type="ARBA" id="ARBA00010555"/>
    </source>
</evidence>
<dbReference type="Gene3D" id="3.60.21.10">
    <property type="match status" value="1"/>
</dbReference>
<dbReference type="EMBL" id="UFYW01000001">
    <property type="protein sequence ID" value="STD82755.1"/>
    <property type="molecule type" value="Genomic_DNA"/>
</dbReference>
<dbReference type="PANTHER" id="PTHR30337">
    <property type="entry name" value="COMPONENT OF ATP-DEPENDENT DSDNA EXONUCLEASE"/>
    <property type="match status" value="1"/>
</dbReference>
<keyword evidence="7" id="KW-0255">Endonuclease</keyword>
<dbReference type="InterPro" id="IPR026843">
    <property type="entry name" value="SbcD_C"/>
</dbReference>
<feature type="domain" description="Nuclease SbcCD subunit D C-terminal" evidence="9">
    <location>
        <begin position="258"/>
        <end position="347"/>
    </location>
</feature>
<dbReference type="GO" id="GO:0004519">
    <property type="term" value="F:endonuclease activity"/>
    <property type="evidence" value="ECO:0007669"/>
    <property type="project" value="UniProtKB-KW"/>
</dbReference>
<name>A0A376H1R5_ENTGA</name>
<dbReference type="CDD" id="cd00840">
    <property type="entry name" value="MPP_Mre11_N"/>
    <property type="match status" value="1"/>
</dbReference>
<dbReference type="Pfam" id="PF00149">
    <property type="entry name" value="Metallophos"/>
    <property type="match status" value="1"/>
</dbReference>
<dbReference type="InterPro" id="IPR029052">
    <property type="entry name" value="Metallo-depent_PP-like"/>
</dbReference>
<dbReference type="InterPro" id="IPR004593">
    <property type="entry name" value="SbcD"/>
</dbReference>
<dbReference type="AlphaFoldDB" id="A0A376H1R5"/>
<keyword evidence="7" id="KW-0233">DNA recombination</keyword>
<gene>
    <name evidence="7 11" type="primary">sbcD</name>
    <name evidence="11" type="ORF">NCTC12360_01191</name>
    <name evidence="10" type="ORF">P7E30_04150</name>
</gene>
<dbReference type="RefSeq" id="WP_060815691.1">
    <property type="nucleotide sequence ID" value="NZ_JARPZN010000002.1"/>
</dbReference>
<keyword evidence="4 7" id="KW-0540">Nuclease</keyword>
<dbReference type="GO" id="GO:0006310">
    <property type="term" value="P:DNA recombination"/>
    <property type="evidence" value="ECO:0007669"/>
    <property type="project" value="UniProtKB-KW"/>
</dbReference>
<evidence type="ECO:0000259" key="9">
    <source>
        <dbReference type="Pfam" id="PF12320"/>
    </source>
</evidence>
<comment type="function">
    <text evidence="7">SbcCD cleaves DNA hairpin structures. These structures can inhibit DNA replication and are intermediates in certain DNA recombination reactions. The complex acts as a 3'-&gt;5' double strand exonuclease that can open hairpins. It also has a 5' single-strand endonuclease activity.</text>
</comment>
<dbReference type="Proteomes" id="UP000254807">
    <property type="component" value="Unassembled WGS sequence"/>
</dbReference>
<evidence type="ECO:0000256" key="6">
    <source>
        <dbReference type="ARBA" id="ARBA00022839"/>
    </source>
</evidence>
<evidence type="ECO:0000313" key="10">
    <source>
        <dbReference type="EMBL" id="MDT2689403.1"/>
    </source>
</evidence>
<evidence type="ECO:0000313" key="12">
    <source>
        <dbReference type="Proteomes" id="UP000254807"/>
    </source>
</evidence>
<dbReference type="OrthoDB" id="9773856at2"/>
<dbReference type="SUPFAM" id="SSF56300">
    <property type="entry name" value="Metallo-dependent phosphatases"/>
    <property type="match status" value="1"/>
</dbReference>
<feature type="domain" description="Calcineurin-like phosphoesterase" evidence="8">
    <location>
        <begin position="1"/>
        <end position="212"/>
    </location>
</feature>
<organism evidence="11 12">
    <name type="scientific">Enterococcus gallinarum</name>
    <dbReference type="NCBI Taxonomy" id="1353"/>
    <lineage>
        <taxon>Bacteria</taxon>
        <taxon>Bacillati</taxon>
        <taxon>Bacillota</taxon>
        <taxon>Bacilli</taxon>
        <taxon>Lactobacillales</taxon>
        <taxon>Enterococcaceae</taxon>
        <taxon>Enterococcus</taxon>
    </lineage>
</organism>
<comment type="subunit">
    <text evidence="2 7">Heterodimer of SbcC and SbcD.</text>
</comment>
<dbReference type="InterPro" id="IPR004843">
    <property type="entry name" value="Calcineurin-like_PHP"/>
</dbReference>
<comment type="similarity">
    <text evidence="1 7">Belongs to the SbcD family.</text>
</comment>
<dbReference type="InterPro" id="IPR041796">
    <property type="entry name" value="Mre11_N"/>
</dbReference>
<dbReference type="Proteomes" id="UP001183682">
    <property type="component" value="Unassembled WGS sequence"/>
</dbReference>
<protein>
    <recommendedName>
        <fullName evidence="3 7">Nuclease SbcCD subunit D</fullName>
    </recommendedName>
</protein>
<evidence type="ECO:0000313" key="11">
    <source>
        <dbReference type="EMBL" id="STD82755.1"/>
    </source>
</evidence>
<reference evidence="10" key="2">
    <citation type="submission" date="2023-03" db="EMBL/GenBank/DDBJ databases">
        <authorList>
            <person name="Shen W."/>
            <person name="Cai J."/>
        </authorList>
    </citation>
    <scope>NUCLEOTIDE SEQUENCE</scope>
    <source>
        <strain evidence="10">K69-2</strain>
    </source>
</reference>
<dbReference type="EMBL" id="JARPZN010000002">
    <property type="protein sequence ID" value="MDT2689403.1"/>
    <property type="molecule type" value="Genomic_DNA"/>
</dbReference>
<evidence type="ECO:0000259" key="8">
    <source>
        <dbReference type="Pfam" id="PF00149"/>
    </source>
</evidence>
<evidence type="ECO:0000256" key="4">
    <source>
        <dbReference type="ARBA" id="ARBA00022722"/>
    </source>
</evidence>
<dbReference type="PANTHER" id="PTHR30337:SF0">
    <property type="entry name" value="NUCLEASE SBCCD SUBUNIT D"/>
    <property type="match status" value="1"/>
</dbReference>
<dbReference type="InterPro" id="IPR050535">
    <property type="entry name" value="DNA_Repair-Maintenance_Comp"/>
</dbReference>